<dbReference type="GO" id="GO:0009253">
    <property type="term" value="P:peptidoglycan catabolic process"/>
    <property type="evidence" value="ECO:0007669"/>
    <property type="project" value="InterPro"/>
</dbReference>
<gene>
    <name evidence="3" type="ORF">UFOPK1791_01025</name>
</gene>
<dbReference type="PANTHER" id="PTHR30404:SF0">
    <property type="entry name" value="N-ACETYLMURAMOYL-L-ALANINE AMIDASE AMIC"/>
    <property type="match status" value="1"/>
</dbReference>
<dbReference type="InterPro" id="IPR036365">
    <property type="entry name" value="PGBD-like_sf"/>
</dbReference>
<dbReference type="Gene3D" id="1.10.101.10">
    <property type="entry name" value="PGBD-like superfamily/PGBD"/>
    <property type="match status" value="2"/>
</dbReference>
<name>A0A6J6GDQ4_9ZZZZ</name>
<dbReference type="Pfam" id="PF01471">
    <property type="entry name" value="PG_binding_1"/>
    <property type="match status" value="2"/>
</dbReference>
<protein>
    <submittedName>
        <fullName evidence="3">Unannotated protein</fullName>
    </submittedName>
</protein>
<reference evidence="3" key="1">
    <citation type="submission" date="2020-05" db="EMBL/GenBank/DDBJ databases">
        <authorList>
            <person name="Chiriac C."/>
            <person name="Salcher M."/>
            <person name="Ghai R."/>
            <person name="Kavagutti S V."/>
        </authorList>
    </citation>
    <scope>NUCLEOTIDE SEQUENCE</scope>
</reference>
<dbReference type="PANTHER" id="PTHR30404">
    <property type="entry name" value="N-ACETYLMURAMOYL-L-ALANINE AMIDASE"/>
    <property type="match status" value="1"/>
</dbReference>
<evidence type="ECO:0000259" key="2">
    <source>
        <dbReference type="SMART" id="SM00646"/>
    </source>
</evidence>
<organism evidence="3">
    <name type="scientific">freshwater metagenome</name>
    <dbReference type="NCBI Taxonomy" id="449393"/>
    <lineage>
        <taxon>unclassified sequences</taxon>
        <taxon>metagenomes</taxon>
        <taxon>ecological metagenomes</taxon>
    </lineage>
</organism>
<feature type="domain" description="MurNAc-LAA" evidence="2">
    <location>
        <begin position="237"/>
        <end position="353"/>
    </location>
</feature>
<evidence type="ECO:0000313" key="3">
    <source>
        <dbReference type="EMBL" id="CAB4599416.1"/>
    </source>
</evidence>
<dbReference type="SUPFAM" id="SSF47090">
    <property type="entry name" value="PGBD-like"/>
    <property type="match status" value="2"/>
</dbReference>
<proteinExistence type="predicted"/>
<dbReference type="InterPro" id="IPR002508">
    <property type="entry name" value="MurNAc-LAA_cat"/>
</dbReference>
<sequence length="380" mass="41798">MDTEQLNPGDRGDLVTVITNTLHRLGYLMAPTEIYDNVVSNAVQAFQQERGLTATGVANPMTLRALDEARWKLGDRTLSFKTSENGSLVRGDDVATLQSRLIDMGFDCGRVDGVYGVRTEVSVKEFQKSAGVSVDGICGPATVMSLMRLLRTVSGGAPTLLRDQAVREKRGPVLADKIIVLDPSWGGKDVGRSVNGLTEAEIVFDVAQRIEGRLIALGVNVFLTRNETRSPLEPERIDFANGVASDLVISMHVDSYKNEKAQGVATYFYGSDQHGVHSVVGERFATLVQREICARTDLSNCRTHAKTWDMLRLIKAPTVRIDLGYISNPHDAERLGDPQFRDLIAEALVIAIQRLYLSAEDDAKTGTLRIEDLRRAGIRR</sequence>
<dbReference type="Pfam" id="PF01520">
    <property type="entry name" value="Amidase_3"/>
    <property type="match status" value="1"/>
</dbReference>
<dbReference type="InterPro" id="IPR002477">
    <property type="entry name" value="Peptidoglycan-bd-like"/>
</dbReference>
<dbReference type="InterPro" id="IPR036366">
    <property type="entry name" value="PGBDSf"/>
</dbReference>
<dbReference type="Gene3D" id="3.40.630.40">
    <property type="entry name" value="Zn-dependent exopeptidases"/>
    <property type="match status" value="1"/>
</dbReference>
<dbReference type="InterPro" id="IPR050695">
    <property type="entry name" value="N-acetylmuramoyl_amidase_3"/>
</dbReference>
<dbReference type="EMBL" id="CAEZUF010000127">
    <property type="protein sequence ID" value="CAB4599416.1"/>
    <property type="molecule type" value="Genomic_DNA"/>
</dbReference>
<dbReference type="AlphaFoldDB" id="A0A6J6GDQ4"/>
<dbReference type="SUPFAM" id="SSF53187">
    <property type="entry name" value="Zn-dependent exopeptidases"/>
    <property type="match status" value="1"/>
</dbReference>
<dbReference type="CDD" id="cd02696">
    <property type="entry name" value="MurNAc-LAA"/>
    <property type="match status" value="1"/>
</dbReference>
<accession>A0A6J6GDQ4</accession>
<dbReference type="GO" id="GO:0030288">
    <property type="term" value="C:outer membrane-bounded periplasmic space"/>
    <property type="evidence" value="ECO:0007669"/>
    <property type="project" value="TreeGrafter"/>
</dbReference>
<keyword evidence="1" id="KW-0378">Hydrolase</keyword>
<dbReference type="SMART" id="SM00646">
    <property type="entry name" value="Ami_3"/>
    <property type="match status" value="1"/>
</dbReference>
<dbReference type="GO" id="GO:0008745">
    <property type="term" value="F:N-acetylmuramoyl-L-alanine amidase activity"/>
    <property type="evidence" value="ECO:0007669"/>
    <property type="project" value="InterPro"/>
</dbReference>
<evidence type="ECO:0000256" key="1">
    <source>
        <dbReference type="ARBA" id="ARBA00022801"/>
    </source>
</evidence>